<dbReference type="Gene3D" id="1.10.472.10">
    <property type="entry name" value="Cyclin-like"/>
    <property type="match status" value="2"/>
</dbReference>
<evidence type="ECO:0000259" key="7">
    <source>
        <dbReference type="SMART" id="SM01332"/>
    </source>
</evidence>
<dbReference type="PROSITE" id="PS00292">
    <property type="entry name" value="CYCLINS"/>
    <property type="match status" value="1"/>
</dbReference>
<evidence type="ECO:0000256" key="2">
    <source>
        <dbReference type="ARBA" id="ARBA00022618"/>
    </source>
</evidence>
<evidence type="ECO:0000256" key="4">
    <source>
        <dbReference type="ARBA" id="ARBA00023306"/>
    </source>
</evidence>
<reference evidence="8 9" key="1">
    <citation type="journal article" date="2010" name="Plant Cell">
        <title>The Chlorella variabilis NC64A genome reveals adaptation to photosymbiosis, coevolution with viruses, and cryptic sex.</title>
        <authorList>
            <person name="Blanc G."/>
            <person name="Duncan G."/>
            <person name="Agarkova I."/>
            <person name="Borodovsky M."/>
            <person name="Gurnon J."/>
            <person name="Kuo A."/>
            <person name="Lindquist E."/>
            <person name="Lucas S."/>
            <person name="Pangilinan J."/>
            <person name="Polle J."/>
            <person name="Salamov A."/>
            <person name="Terry A."/>
            <person name="Yamada T."/>
            <person name="Dunigan D.D."/>
            <person name="Grigoriev I.V."/>
            <person name="Claverie J.M."/>
            <person name="Van Etten J.L."/>
        </authorList>
    </citation>
    <scope>NUCLEOTIDE SEQUENCE [LARGE SCALE GENOMIC DNA]</scope>
    <source>
        <strain evidence="8 9">NC64A</strain>
    </source>
</reference>
<dbReference type="OMA" id="GGHENME"/>
<dbReference type="InterPro" id="IPR048258">
    <property type="entry name" value="Cyclins_cyclin-box"/>
</dbReference>
<evidence type="ECO:0000259" key="6">
    <source>
        <dbReference type="SMART" id="SM00385"/>
    </source>
</evidence>
<feature type="domain" description="Cyclin C-terminal" evidence="7">
    <location>
        <begin position="147"/>
        <end position="249"/>
    </location>
</feature>
<dbReference type="InterPro" id="IPR013763">
    <property type="entry name" value="Cyclin-like_dom"/>
</dbReference>
<evidence type="ECO:0000313" key="8">
    <source>
        <dbReference type="EMBL" id="EFN57945.1"/>
    </source>
</evidence>
<dbReference type="InterPro" id="IPR046965">
    <property type="entry name" value="Cyclin_A/B-like"/>
</dbReference>
<keyword evidence="2" id="KW-0132">Cell division</keyword>
<dbReference type="InterPro" id="IPR004367">
    <property type="entry name" value="Cyclin_C-dom"/>
</dbReference>
<dbReference type="InterPro" id="IPR039361">
    <property type="entry name" value="Cyclin"/>
</dbReference>
<name>E1Z7M6_CHLVA</name>
<dbReference type="AlphaFoldDB" id="E1Z7M6"/>
<dbReference type="InterPro" id="IPR006671">
    <property type="entry name" value="Cyclin_N"/>
</dbReference>
<dbReference type="Pfam" id="PF02984">
    <property type="entry name" value="Cyclin_C"/>
    <property type="match status" value="1"/>
</dbReference>
<protein>
    <submittedName>
        <fullName evidence="8">Uncharacterized protein</fullName>
    </submittedName>
</protein>
<dbReference type="FunFam" id="1.10.472.10:FF:000001">
    <property type="entry name" value="G2/mitotic-specific cyclin"/>
    <property type="match status" value="1"/>
</dbReference>
<dbReference type="GO" id="GO:0051301">
    <property type="term" value="P:cell division"/>
    <property type="evidence" value="ECO:0007669"/>
    <property type="project" value="UniProtKB-KW"/>
</dbReference>
<comment type="similarity">
    <text evidence="1">Belongs to the cyclin family. Cyclin AB subfamily.</text>
</comment>
<evidence type="ECO:0000256" key="5">
    <source>
        <dbReference type="RuleBase" id="RU000383"/>
    </source>
</evidence>
<keyword evidence="4" id="KW-0131">Cell cycle</keyword>
<proteinExistence type="inferred from homology"/>
<dbReference type="RefSeq" id="XP_005850047.1">
    <property type="nucleotide sequence ID" value="XM_005849985.1"/>
</dbReference>
<dbReference type="InterPro" id="IPR036915">
    <property type="entry name" value="Cyclin-like_sf"/>
</dbReference>
<feature type="domain" description="Cyclin-like" evidence="6">
    <location>
        <begin position="151"/>
        <end position="235"/>
    </location>
</feature>
<dbReference type="GO" id="GO:0044772">
    <property type="term" value="P:mitotic cell cycle phase transition"/>
    <property type="evidence" value="ECO:0007669"/>
    <property type="project" value="InterPro"/>
</dbReference>
<feature type="non-terminal residue" evidence="8">
    <location>
        <position position="1"/>
    </location>
</feature>
<keyword evidence="9" id="KW-1185">Reference proteome</keyword>
<dbReference type="PIRSF" id="PIRSF001771">
    <property type="entry name" value="Cyclin_A_B_D_E"/>
    <property type="match status" value="1"/>
</dbReference>
<evidence type="ECO:0000313" key="9">
    <source>
        <dbReference type="Proteomes" id="UP000008141"/>
    </source>
</evidence>
<gene>
    <name evidence="8" type="ORF">CHLNCDRAFT_10568</name>
</gene>
<dbReference type="FunCoup" id="E1Z7M6">
    <property type="interactions" value="741"/>
</dbReference>
<dbReference type="InParanoid" id="E1Z7M6"/>
<feature type="domain" description="Cyclin-like" evidence="6">
    <location>
        <begin position="54"/>
        <end position="138"/>
    </location>
</feature>
<evidence type="ECO:0000256" key="1">
    <source>
        <dbReference type="ARBA" id="ARBA00006955"/>
    </source>
</evidence>
<keyword evidence="3 5" id="KW-0195">Cyclin</keyword>
<dbReference type="eggNOG" id="KOG0653">
    <property type="taxonomic scope" value="Eukaryota"/>
</dbReference>
<dbReference type="KEGG" id="cvr:CHLNCDRAFT_10568"/>
<dbReference type="Proteomes" id="UP000008141">
    <property type="component" value="Unassembled WGS sequence"/>
</dbReference>
<dbReference type="GO" id="GO:0016538">
    <property type="term" value="F:cyclin-dependent protein serine/threonine kinase regulator activity"/>
    <property type="evidence" value="ECO:0007669"/>
    <property type="project" value="InterPro"/>
</dbReference>
<dbReference type="EMBL" id="GL433838">
    <property type="protein sequence ID" value="EFN57945.1"/>
    <property type="molecule type" value="Genomic_DNA"/>
</dbReference>
<dbReference type="CDD" id="cd20567">
    <property type="entry name" value="CYCLIN_AtCycB-like_rpt1"/>
    <property type="match status" value="1"/>
</dbReference>
<dbReference type="STRING" id="554065.E1Z7M6"/>
<dbReference type="OrthoDB" id="5590282at2759"/>
<dbReference type="SUPFAM" id="SSF47954">
    <property type="entry name" value="Cyclin-like"/>
    <property type="match status" value="2"/>
</dbReference>
<accession>E1Z7M6</accession>
<feature type="non-terminal residue" evidence="8">
    <location>
        <position position="251"/>
    </location>
</feature>
<sequence length="251" mass="28529">DIDSVHAADPLHATEFVADIFSYYKRVEPQLRVAPDYMTRQTDINDKMRAILVDWLVDVHLKFKLMPETLYLTVNLIDRFLEAKQVTRKHLQLVGVTAMLVASKYEEIWAPEVRDFVYISDRAYTRDQILNMEKIMLNSLRFNLTVPSIYNFLGRNFKAAGVADNKEVTQLATYLVELSMVDYTTLQFPYSMLAAAAVYSAQLAVGASDPFSHTLSRHSGYTLDAIKDCSLHLGALWRKAANSSLTAVHKK</sequence>
<evidence type="ECO:0000256" key="3">
    <source>
        <dbReference type="ARBA" id="ARBA00023127"/>
    </source>
</evidence>
<dbReference type="GeneID" id="17357738"/>
<dbReference type="PANTHER" id="PTHR10177">
    <property type="entry name" value="CYCLINS"/>
    <property type="match status" value="1"/>
</dbReference>
<organism evidence="9">
    <name type="scientific">Chlorella variabilis</name>
    <name type="common">Green alga</name>
    <dbReference type="NCBI Taxonomy" id="554065"/>
    <lineage>
        <taxon>Eukaryota</taxon>
        <taxon>Viridiplantae</taxon>
        <taxon>Chlorophyta</taxon>
        <taxon>core chlorophytes</taxon>
        <taxon>Trebouxiophyceae</taxon>
        <taxon>Chlorellales</taxon>
        <taxon>Chlorellaceae</taxon>
        <taxon>Chlorella clade</taxon>
        <taxon>Chlorella</taxon>
    </lineage>
</organism>
<dbReference type="SMART" id="SM01332">
    <property type="entry name" value="Cyclin_C"/>
    <property type="match status" value="1"/>
</dbReference>
<dbReference type="Pfam" id="PF00134">
    <property type="entry name" value="Cyclin_N"/>
    <property type="match status" value="1"/>
</dbReference>
<dbReference type="SMART" id="SM00385">
    <property type="entry name" value="CYCLIN"/>
    <property type="match status" value="2"/>
</dbReference>